<evidence type="ECO:0000313" key="4">
    <source>
        <dbReference type="Proteomes" id="UP001157938"/>
    </source>
</evidence>
<accession>A0ABN8CBB5</accession>
<name>A0ABN8CBB5_9STRA</name>
<proteinExistence type="predicted"/>
<feature type="coiled-coil region" evidence="1">
    <location>
        <begin position="115"/>
        <end position="231"/>
    </location>
</feature>
<keyword evidence="1" id="KW-0175">Coiled coil</keyword>
<dbReference type="Proteomes" id="UP001157938">
    <property type="component" value="Unassembled WGS sequence"/>
</dbReference>
<organism evidence="3 4">
    <name type="scientific">Peronospora farinosa</name>
    <dbReference type="NCBI Taxonomy" id="134698"/>
    <lineage>
        <taxon>Eukaryota</taxon>
        <taxon>Sar</taxon>
        <taxon>Stramenopiles</taxon>
        <taxon>Oomycota</taxon>
        <taxon>Peronosporomycetes</taxon>
        <taxon>Peronosporales</taxon>
        <taxon>Peronosporaceae</taxon>
        <taxon>Peronospora</taxon>
    </lineage>
</organism>
<gene>
    <name evidence="3" type="ORF">PFR001_LOCUS6607</name>
</gene>
<keyword evidence="4" id="KW-1185">Reference proteome</keyword>
<feature type="region of interest" description="Disordered" evidence="2">
    <location>
        <begin position="1"/>
        <end position="26"/>
    </location>
</feature>
<feature type="compositionally biased region" description="Low complexity" evidence="2">
    <location>
        <begin position="7"/>
        <end position="19"/>
    </location>
</feature>
<sequence>MSNAVPSEPLFRSTSSLSSKELRSVTQDNSISYDETKLIQDQVRRLKRRCAKLERKLQEKEKKIQSMEDQHQLQFPLLMHETMRSLRLLEDQQSDQTANDWPLSHSVISGMAHERRDADVHIHEYEQQIAELYEEHQQEKLKNEMLSTCLRDQKHAKAKLIKACKRAKQELQVVKDSGLSQMLADIEARCDALEKENARIANELLVERSLREKQEAEKDILAKQLEDLRFQFTKWEGIVARKNEKLQQSRDQICEHQLTIDNLKADLKFGNHQAVHSQEDDYEEIARLKHIISVERAASDETKKYLSTISAENGILREQLATKNESKPFEERIATCVAHDTLNRVLVQVCFVSHTNFHFSLEWKQVRFIKCKLSTLKKLVKTYEETNSIDISILDEGSRFQAEHSQDDNPRSCEEYAIQLSGGVLETARYLSELQEVVEDICARRMGNSCALQ</sequence>
<feature type="coiled-coil region" evidence="1">
    <location>
        <begin position="36"/>
        <end position="70"/>
    </location>
</feature>
<evidence type="ECO:0000256" key="2">
    <source>
        <dbReference type="SAM" id="MobiDB-lite"/>
    </source>
</evidence>
<evidence type="ECO:0000313" key="3">
    <source>
        <dbReference type="EMBL" id="CAH0491337.1"/>
    </source>
</evidence>
<evidence type="ECO:0000256" key="1">
    <source>
        <dbReference type="SAM" id="Coils"/>
    </source>
</evidence>
<protein>
    <submittedName>
        <fullName evidence="3">Uncharacterized protein</fullName>
    </submittedName>
</protein>
<comment type="caution">
    <text evidence="3">The sequence shown here is derived from an EMBL/GenBank/DDBJ whole genome shotgun (WGS) entry which is preliminary data.</text>
</comment>
<reference evidence="3 4" key="1">
    <citation type="submission" date="2021-11" db="EMBL/GenBank/DDBJ databases">
        <authorList>
            <person name="Islam A."/>
            <person name="Islam S."/>
            <person name="Flora M.S."/>
            <person name="Rahman M."/>
            <person name="Ziaur R.M."/>
            <person name="Epstein J.H."/>
            <person name="Hassan M."/>
            <person name="Klassen M."/>
            <person name="Woodard K."/>
            <person name="Webb A."/>
            <person name="Webby R.J."/>
            <person name="El Zowalaty M.E."/>
        </authorList>
    </citation>
    <scope>NUCLEOTIDE SEQUENCE [LARGE SCALE GENOMIC DNA]</scope>
    <source>
        <strain evidence="3">Pf1</strain>
    </source>
</reference>
<dbReference type="EMBL" id="CAKLBC010001334">
    <property type="protein sequence ID" value="CAH0491337.1"/>
    <property type="molecule type" value="Genomic_DNA"/>
</dbReference>